<evidence type="ECO:0000256" key="6">
    <source>
        <dbReference type="RuleBase" id="RU000461"/>
    </source>
</evidence>
<evidence type="ECO:0000256" key="4">
    <source>
        <dbReference type="ARBA" id="ARBA00023033"/>
    </source>
</evidence>
<dbReference type="PROSITE" id="PS00086">
    <property type="entry name" value="CYTOCHROME_P450"/>
    <property type="match status" value="1"/>
</dbReference>
<keyword evidence="3 5" id="KW-0408">Iron</keyword>
<dbReference type="InterPro" id="IPR002401">
    <property type="entry name" value="Cyt_P450_E_grp-I"/>
</dbReference>
<feature type="binding site" description="axial binding residue" evidence="5">
    <location>
        <position position="340"/>
    </location>
    <ligand>
        <name>heme</name>
        <dbReference type="ChEBI" id="CHEBI:30413"/>
    </ligand>
    <ligandPart>
        <name>Fe</name>
        <dbReference type="ChEBI" id="CHEBI:18248"/>
    </ligandPart>
</feature>
<dbReference type="PRINTS" id="PR00463">
    <property type="entry name" value="EP450I"/>
</dbReference>
<keyword evidence="6" id="KW-0560">Oxidoreductase</keyword>
<gene>
    <name evidence="7" type="ORF">Fcan01_26465</name>
</gene>
<comment type="caution">
    <text evidence="7">The sequence shown here is derived from an EMBL/GenBank/DDBJ whole genome shotgun (WGS) entry which is preliminary data.</text>
</comment>
<dbReference type="InterPro" id="IPR017972">
    <property type="entry name" value="Cyt_P450_CS"/>
</dbReference>
<accession>A0A226D2H7</accession>
<keyword evidence="8" id="KW-1185">Reference proteome</keyword>
<dbReference type="GO" id="GO:0006805">
    <property type="term" value="P:xenobiotic metabolic process"/>
    <property type="evidence" value="ECO:0007669"/>
    <property type="project" value="TreeGrafter"/>
</dbReference>
<comment type="cofactor">
    <cofactor evidence="5">
        <name>heme</name>
        <dbReference type="ChEBI" id="CHEBI:30413"/>
    </cofactor>
</comment>
<dbReference type="EMBL" id="LNIX01000043">
    <property type="protein sequence ID" value="OXA38861.1"/>
    <property type="molecule type" value="Genomic_DNA"/>
</dbReference>
<dbReference type="PANTHER" id="PTHR24300:SF375">
    <property type="entry name" value="CYTOCHROME P450 FAMILY"/>
    <property type="match status" value="1"/>
</dbReference>
<reference evidence="7 8" key="1">
    <citation type="submission" date="2015-12" db="EMBL/GenBank/DDBJ databases">
        <title>The genome of Folsomia candida.</title>
        <authorList>
            <person name="Faddeeva A."/>
            <person name="Derks M.F."/>
            <person name="Anvar Y."/>
            <person name="Smit S."/>
            <person name="Van Straalen N."/>
            <person name="Roelofs D."/>
        </authorList>
    </citation>
    <scope>NUCLEOTIDE SEQUENCE [LARGE SCALE GENOMIC DNA]</scope>
    <source>
        <strain evidence="7 8">VU population</strain>
        <tissue evidence="7">Whole body</tissue>
    </source>
</reference>
<name>A0A226D2H7_FOLCA</name>
<dbReference type="Pfam" id="PF00067">
    <property type="entry name" value="p450"/>
    <property type="match status" value="1"/>
</dbReference>
<evidence type="ECO:0000256" key="2">
    <source>
        <dbReference type="ARBA" id="ARBA00022723"/>
    </source>
</evidence>
<dbReference type="InterPro" id="IPR036396">
    <property type="entry name" value="Cyt_P450_sf"/>
</dbReference>
<dbReference type="GO" id="GO:0005506">
    <property type="term" value="F:iron ion binding"/>
    <property type="evidence" value="ECO:0007669"/>
    <property type="project" value="InterPro"/>
</dbReference>
<organism evidence="7 8">
    <name type="scientific">Folsomia candida</name>
    <name type="common">Springtail</name>
    <dbReference type="NCBI Taxonomy" id="158441"/>
    <lineage>
        <taxon>Eukaryota</taxon>
        <taxon>Metazoa</taxon>
        <taxon>Ecdysozoa</taxon>
        <taxon>Arthropoda</taxon>
        <taxon>Hexapoda</taxon>
        <taxon>Collembola</taxon>
        <taxon>Entomobryomorpha</taxon>
        <taxon>Isotomoidea</taxon>
        <taxon>Isotomidae</taxon>
        <taxon>Proisotominae</taxon>
        <taxon>Folsomia</taxon>
    </lineage>
</organism>
<dbReference type="GO" id="GO:0005737">
    <property type="term" value="C:cytoplasm"/>
    <property type="evidence" value="ECO:0007669"/>
    <property type="project" value="TreeGrafter"/>
</dbReference>
<evidence type="ECO:0000256" key="3">
    <source>
        <dbReference type="ARBA" id="ARBA00023004"/>
    </source>
</evidence>
<evidence type="ECO:0000313" key="7">
    <source>
        <dbReference type="EMBL" id="OXA38861.1"/>
    </source>
</evidence>
<comment type="similarity">
    <text evidence="1 6">Belongs to the cytochrome P450 family.</text>
</comment>
<dbReference type="OrthoDB" id="1470350at2759"/>
<dbReference type="STRING" id="158441.A0A226D2H7"/>
<proteinExistence type="inferred from homology"/>
<dbReference type="PANTHER" id="PTHR24300">
    <property type="entry name" value="CYTOCHROME P450 508A4-RELATED"/>
    <property type="match status" value="1"/>
</dbReference>
<dbReference type="InterPro" id="IPR050182">
    <property type="entry name" value="Cytochrome_P450_fam2"/>
</dbReference>
<dbReference type="SUPFAM" id="SSF48264">
    <property type="entry name" value="Cytochrome P450"/>
    <property type="match status" value="1"/>
</dbReference>
<dbReference type="Proteomes" id="UP000198287">
    <property type="component" value="Unassembled WGS sequence"/>
</dbReference>
<dbReference type="GO" id="GO:0006082">
    <property type="term" value="P:organic acid metabolic process"/>
    <property type="evidence" value="ECO:0007669"/>
    <property type="project" value="TreeGrafter"/>
</dbReference>
<dbReference type="GO" id="GO:0020037">
    <property type="term" value="F:heme binding"/>
    <property type="evidence" value="ECO:0007669"/>
    <property type="project" value="InterPro"/>
</dbReference>
<evidence type="ECO:0000313" key="8">
    <source>
        <dbReference type="Proteomes" id="UP000198287"/>
    </source>
</evidence>
<keyword evidence="4 6" id="KW-0503">Monooxygenase</keyword>
<dbReference type="InterPro" id="IPR001128">
    <property type="entry name" value="Cyt_P450"/>
</dbReference>
<dbReference type="GO" id="GO:0016712">
    <property type="term" value="F:oxidoreductase activity, acting on paired donors, with incorporation or reduction of molecular oxygen, reduced flavin or flavoprotein as one donor, and incorporation of one atom of oxygen"/>
    <property type="evidence" value="ECO:0007669"/>
    <property type="project" value="TreeGrafter"/>
</dbReference>
<keyword evidence="2 5" id="KW-0479">Metal-binding</keyword>
<keyword evidence="5 6" id="KW-0349">Heme</keyword>
<evidence type="ECO:0000256" key="5">
    <source>
        <dbReference type="PIRSR" id="PIRSR602401-1"/>
    </source>
</evidence>
<sequence length="401" mass="44817">MEKPGKKLRAWTFKTLSKVGLSKFSGIEDTIHAQCGSIIAVWEKALSSSEMPFAEVEVSDHVMMMPFFKVIFTSVMGADRINDAKNGALLTEMIHLNMEYIMGLSSFAAGLDVAFPFLSRIFSNATGRKVQDKLHSAARKAGQSLLDDVRNEALSSSVAHKGMSASLAHAFLNVMQNNPLDPDFTDFHFTSIYMDLLQGSGESTSAYVQCLLLHCVTHPYWQEKIVSEIYSVIGDGVSPKLEHQRRMPNTEAFMLEVHRTAILTPNLVPHWSTADFKYGEFTIPKNTLLMADIVSAHSDPRIWKNPSEFDPSRFLRPNGEGLCLKTKRQCLPFGAGKRRCPGEPFADAMAFLFFLSILKTFKLGTAPGQSLPKLRMNEGAATFPLPFKMTIFKREKLDRTY</sequence>
<dbReference type="Gene3D" id="1.10.630.10">
    <property type="entry name" value="Cytochrome P450"/>
    <property type="match status" value="1"/>
</dbReference>
<dbReference type="AlphaFoldDB" id="A0A226D2H7"/>
<protein>
    <submittedName>
        <fullName evidence="7">Cytochrome P450 2U1</fullName>
    </submittedName>
</protein>
<evidence type="ECO:0000256" key="1">
    <source>
        <dbReference type="ARBA" id="ARBA00010617"/>
    </source>
</evidence>